<reference evidence="7" key="1">
    <citation type="submission" date="2020-02" db="EMBL/GenBank/DDBJ databases">
        <authorList>
            <person name="Meier V. D."/>
        </authorList>
    </citation>
    <scope>NUCLEOTIDE SEQUENCE</scope>
    <source>
        <strain evidence="7">AVDCRST_MAG84</strain>
    </source>
</reference>
<evidence type="ECO:0000256" key="1">
    <source>
        <dbReference type="ARBA" id="ARBA00004127"/>
    </source>
</evidence>
<feature type="transmembrane region" description="Helical" evidence="5">
    <location>
        <begin position="101"/>
        <end position="121"/>
    </location>
</feature>
<dbReference type="GO" id="GO:0012505">
    <property type="term" value="C:endomembrane system"/>
    <property type="evidence" value="ECO:0007669"/>
    <property type="project" value="UniProtKB-SubCell"/>
</dbReference>
<evidence type="ECO:0000256" key="3">
    <source>
        <dbReference type="ARBA" id="ARBA00022989"/>
    </source>
</evidence>
<proteinExistence type="predicted"/>
<comment type="subcellular location">
    <subcellularLocation>
        <location evidence="1">Endomembrane system</location>
        <topology evidence="1">Multi-pass membrane protein</topology>
    </subcellularLocation>
</comment>
<evidence type="ECO:0000313" key="7">
    <source>
        <dbReference type="EMBL" id="CAA9398521.1"/>
    </source>
</evidence>
<evidence type="ECO:0000256" key="2">
    <source>
        <dbReference type="ARBA" id="ARBA00022692"/>
    </source>
</evidence>
<gene>
    <name evidence="7" type="ORF">AVDCRST_MAG84-5999</name>
</gene>
<keyword evidence="2 5" id="KW-0812">Transmembrane</keyword>
<sequence>MQSLKQVARRLKKETYAVYLASTDQRVPWYARILAGLTVAYAFSPIDLIPDFIPVLGYLDDLIIVPLGIWLVLKMIPPQVLAECREKAAAEIERGKPINRAAAAVIIAIWIGLGILAAIWLTRIFKR</sequence>
<evidence type="ECO:0000256" key="5">
    <source>
        <dbReference type="SAM" id="Phobius"/>
    </source>
</evidence>
<name>A0A6J4NV68_9CYAN</name>
<accession>A0A6J4NV68</accession>
<dbReference type="AlphaFoldDB" id="A0A6J4NV68"/>
<keyword evidence="3 5" id="KW-1133">Transmembrane helix</keyword>
<keyword evidence="4 5" id="KW-0472">Membrane</keyword>
<feature type="transmembrane region" description="Helical" evidence="5">
    <location>
        <begin position="29"/>
        <end position="46"/>
    </location>
</feature>
<dbReference type="EMBL" id="CADCTZ010001451">
    <property type="protein sequence ID" value="CAA9398521.1"/>
    <property type="molecule type" value="Genomic_DNA"/>
</dbReference>
<evidence type="ECO:0000259" key="6">
    <source>
        <dbReference type="Pfam" id="PF06803"/>
    </source>
</evidence>
<organism evidence="7">
    <name type="scientific">uncultured Microcoleus sp</name>
    <dbReference type="NCBI Taxonomy" id="259945"/>
    <lineage>
        <taxon>Bacteria</taxon>
        <taxon>Bacillati</taxon>
        <taxon>Cyanobacteriota</taxon>
        <taxon>Cyanophyceae</taxon>
        <taxon>Oscillatoriophycideae</taxon>
        <taxon>Oscillatoriales</taxon>
        <taxon>Microcoleaceae</taxon>
        <taxon>Microcoleus</taxon>
        <taxon>environmental samples</taxon>
    </lineage>
</organism>
<evidence type="ECO:0000256" key="4">
    <source>
        <dbReference type="ARBA" id="ARBA00023136"/>
    </source>
</evidence>
<feature type="domain" description="DUF1232" evidence="6">
    <location>
        <begin position="31"/>
        <end position="67"/>
    </location>
</feature>
<dbReference type="Pfam" id="PF06803">
    <property type="entry name" value="DUF1232"/>
    <property type="match status" value="1"/>
</dbReference>
<dbReference type="InterPro" id="IPR010652">
    <property type="entry name" value="DUF1232"/>
</dbReference>
<protein>
    <recommendedName>
        <fullName evidence="6">DUF1232 domain-containing protein</fullName>
    </recommendedName>
</protein>